<dbReference type="Pfam" id="PF13193">
    <property type="entry name" value="AMP-binding_C"/>
    <property type="match status" value="1"/>
</dbReference>
<evidence type="ECO:0000313" key="3">
    <source>
        <dbReference type="EMBL" id="SHG58987.1"/>
    </source>
</evidence>
<dbReference type="InterPro" id="IPR045851">
    <property type="entry name" value="AMP-bd_C_sf"/>
</dbReference>
<dbReference type="InterPro" id="IPR025110">
    <property type="entry name" value="AMP-bd_C"/>
</dbReference>
<keyword evidence="4" id="KW-1185">Reference proteome</keyword>
<dbReference type="AlphaFoldDB" id="A0A1M5L1T5"/>
<accession>A0A1M5L1T5</accession>
<protein>
    <submittedName>
        <fullName evidence="3">Fatty-acyl-CoA synthase</fullName>
    </submittedName>
</protein>
<dbReference type="OrthoDB" id="9778383at2"/>
<dbReference type="Gene3D" id="3.40.50.12780">
    <property type="entry name" value="N-terminal domain of ligase-like"/>
    <property type="match status" value="1"/>
</dbReference>
<evidence type="ECO:0000259" key="1">
    <source>
        <dbReference type="Pfam" id="PF00501"/>
    </source>
</evidence>
<dbReference type="STRING" id="947013.SAMN04488109_0965"/>
<dbReference type="SUPFAM" id="SSF56801">
    <property type="entry name" value="Acetyl-CoA synthetase-like"/>
    <property type="match status" value="1"/>
</dbReference>
<feature type="domain" description="AMP-binding enzyme C-terminal" evidence="2">
    <location>
        <begin position="453"/>
        <end position="532"/>
    </location>
</feature>
<reference evidence="3 4" key="1">
    <citation type="submission" date="2016-11" db="EMBL/GenBank/DDBJ databases">
        <authorList>
            <person name="Jaros S."/>
            <person name="Januszkiewicz K."/>
            <person name="Wedrychowicz H."/>
        </authorList>
    </citation>
    <scope>NUCLEOTIDE SEQUENCE [LARGE SCALE GENOMIC DNA]</scope>
    <source>
        <strain evidence="3 4">DSM 24574</strain>
    </source>
</reference>
<proteinExistence type="predicted"/>
<dbReference type="InterPro" id="IPR050237">
    <property type="entry name" value="ATP-dep_AMP-bd_enzyme"/>
</dbReference>
<organism evidence="3 4">
    <name type="scientific">Chryseolinea serpens</name>
    <dbReference type="NCBI Taxonomy" id="947013"/>
    <lineage>
        <taxon>Bacteria</taxon>
        <taxon>Pseudomonadati</taxon>
        <taxon>Bacteroidota</taxon>
        <taxon>Cytophagia</taxon>
        <taxon>Cytophagales</taxon>
        <taxon>Fulvivirgaceae</taxon>
        <taxon>Chryseolinea</taxon>
    </lineage>
</organism>
<dbReference type="Pfam" id="PF00501">
    <property type="entry name" value="AMP-binding"/>
    <property type="match status" value="1"/>
</dbReference>
<feature type="domain" description="AMP-dependent synthetase/ligase" evidence="1">
    <location>
        <begin position="31"/>
        <end position="401"/>
    </location>
</feature>
<dbReference type="Gene3D" id="3.30.300.30">
    <property type="match status" value="1"/>
</dbReference>
<dbReference type="GO" id="GO:0016877">
    <property type="term" value="F:ligase activity, forming carbon-sulfur bonds"/>
    <property type="evidence" value="ECO:0007669"/>
    <property type="project" value="UniProtKB-ARBA"/>
</dbReference>
<dbReference type="RefSeq" id="WP_073131566.1">
    <property type="nucleotide sequence ID" value="NZ_FQWQ01000001.1"/>
</dbReference>
<sequence length="550" mass="61207">MKIKKLPPAANSHAFPLLIKSLLAYSLVLEPEREIVYRDLVRYNYYTFNERVRRLSNVLGRLGLKGGETVAVMDYDSHRYLECYFAIPMTGNVLHTINWRLSPAQILYTINHAEDAVLIVHEEFLPLIEKFAGEMPTVRHIIVTTDGPATQTAHPDYESLLNAADTHYDFPDFDEDAVATTFYTTGTTGDPKGVYFTHRQLVLHTLSLAATFGFVDSASVRCRSNDVYMPLTPMFHVHAWGIPYLATLFSLKQVYIGKLSPPMVADLMKREKPTFSHCVPTILQMILHCPEAKEIDLSGWKVLIGGAALTKGLAKLALERGVDVNAGFGMSETCPVIAVGYLRVADANMDREAQLTARTRTGVPTIFTDLQVWNEAGKPVAPDDKESGEIVVRSPWLTQGYVKDPEKGAALWKNGYLHTGDVATIDGNHSLKISDRIKDVIKSGGEWISSISLESLIALHPGVAECAVVGLPHAKWGERPHALIVLHAEARVEHADLREHIQPFIEQGQLSKWAMPEEFVFVAAIPKTSVGKIDKKRIRAEWPQTISQKI</sequence>
<name>A0A1M5L1T5_9BACT</name>
<dbReference type="EMBL" id="FQWQ01000001">
    <property type="protein sequence ID" value="SHG58987.1"/>
    <property type="molecule type" value="Genomic_DNA"/>
</dbReference>
<gene>
    <name evidence="3" type="ORF">SAMN04488109_0965</name>
</gene>
<dbReference type="NCBIfam" id="NF004837">
    <property type="entry name" value="PRK06187.1"/>
    <property type="match status" value="1"/>
</dbReference>
<evidence type="ECO:0000259" key="2">
    <source>
        <dbReference type="Pfam" id="PF13193"/>
    </source>
</evidence>
<dbReference type="InterPro" id="IPR042099">
    <property type="entry name" value="ANL_N_sf"/>
</dbReference>
<dbReference type="Proteomes" id="UP000184212">
    <property type="component" value="Unassembled WGS sequence"/>
</dbReference>
<dbReference type="PANTHER" id="PTHR43767">
    <property type="entry name" value="LONG-CHAIN-FATTY-ACID--COA LIGASE"/>
    <property type="match status" value="1"/>
</dbReference>
<evidence type="ECO:0000313" key="4">
    <source>
        <dbReference type="Proteomes" id="UP000184212"/>
    </source>
</evidence>
<dbReference type="InterPro" id="IPR000873">
    <property type="entry name" value="AMP-dep_synth/lig_dom"/>
</dbReference>
<dbReference type="PANTHER" id="PTHR43767:SF11">
    <property type="entry name" value="MEDIUM-CHAIN-FATTY-ACID--COA LIGASE"/>
    <property type="match status" value="1"/>
</dbReference>